<protein>
    <recommendedName>
        <fullName evidence="1">SCAN box domain-containing protein</fullName>
    </recommendedName>
</protein>
<dbReference type="InterPro" id="IPR038269">
    <property type="entry name" value="SCAN_sf"/>
</dbReference>
<sequence length="151" mass="17691">MALLFNTFAYEEAQAAYQIVNRDETTGYGEMKQFIMDRLGIDEETHTLRFRKEGGTPGDTQKTSFYRIKDTAYRWLQPLESTKKEIMEEIYLEQYLEALSCQTQKWLRQHAGLTLDHAEEMATSFARAQSQMYYPDPEKIYKPFPPIPSPV</sequence>
<dbReference type="AlphaFoldDB" id="A0AAV7Q758"/>
<proteinExistence type="predicted"/>
<dbReference type="PANTHER" id="PTHR46888:SF1">
    <property type="entry name" value="RIBONUCLEASE H"/>
    <property type="match status" value="1"/>
</dbReference>
<evidence type="ECO:0000259" key="1">
    <source>
        <dbReference type="PROSITE" id="PS50804"/>
    </source>
</evidence>
<dbReference type="EMBL" id="JANPWB010000010">
    <property type="protein sequence ID" value="KAJ1135416.1"/>
    <property type="molecule type" value="Genomic_DNA"/>
</dbReference>
<keyword evidence="3" id="KW-1185">Reference proteome</keyword>
<comment type="caution">
    <text evidence="2">The sequence shown here is derived from an EMBL/GenBank/DDBJ whole genome shotgun (WGS) entry which is preliminary data.</text>
</comment>
<evidence type="ECO:0000313" key="3">
    <source>
        <dbReference type="Proteomes" id="UP001066276"/>
    </source>
</evidence>
<name>A0AAV7Q758_PLEWA</name>
<dbReference type="Gene3D" id="1.10.4020.10">
    <property type="entry name" value="DNA breaking-rejoining enzymes"/>
    <property type="match status" value="1"/>
</dbReference>
<dbReference type="PANTHER" id="PTHR46888">
    <property type="entry name" value="ZINC KNUCKLE DOMAINCONTAINING PROTEIN-RELATED"/>
    <property type="match status" value="1"/>
</dbReference>
<accession>A0AAV7Q758</accession>
<dbReference type="SUPFAM" id="SSF47353">
    <property type="entry name" value="Retrovirus capsid dimerization domain-like"/>
    <property type="match status" value="1"/>
</dbReference>
<dbReference type="InterPro" id="IPR003309">
    <property type="entry name" value="SCAN_dom"/>
</dbReference>
<feature type="domain" description="SCAN box" evidence="1">
    <location>
        <begin position="49"/>
        <end position="110"/>
    </location>
</feature>
<dbReference type="PROSITE" id="PS50804">
    <property type="entry name" value="SCAN_BOX"/>
    <property type="match status" value="1"/>
</dbReference>
<reference evidence="2" key="1">
    <citation type="journal article" date="2022" name="bioRxiv">
        <title>Sequencing and chromosome-scale assembly of the giantPleurodeles waltlgenome.</title>
        <authorList>
            <person name="Brown T."/>
            <person name="Elewa A."/>
            <person name="Iarovenko S."/>
            <person name="Subramanian E."/>
            <person name="Araus A.J."/>
            <person name="Petzold A."/>
            <person name="Susuki M."/>
            <person name="Suzuki K.-i.T."/>
            <person name="Hayashi T."/>
            <person name="Toyoda A."/>
            <person name="Oliveira C."/>
            <person name="Osipova E."/>
            <person name="Leigh N.D."/>
            <person name="Simon A."/>
            <person name="Yun M.H."/>
        </authorList>
    </citation>
    <scope>NUCLEOTIDE SEQUENCE</scope>
    <source>
        <strain evidence="2">20211129_DDA</strain>
        <tissue evidence="2">Liver</tissue>
    </source>
</reference>
<dbReference type="Pfam" id="PF02023">
    <property type="entry name" value="SCAN"/>
    <property type="match status" value="1"/>
</dbReference>
<organism evidence="2 3">
    <name type="scientific">Pleurodeles waltl</name>
    <name type="common">Iberian ribbed newt</name>
    <dbReference type="NCBI Taxonomy" id="8319"/>
    <lineage>
        <taxon>Eukaryota</taxon>
        <taxon>Metazoa</taxon>
        <taxon>Chordata</taxon>
        <taxon>Craniata</taxon>
        <taxon>Vertebrata</taxon>
        <taxon>Euteleostomi</taxon>
        <taxon>Amphibia</taxon>
        <taxon>Batrachia</taxon>
        <taxon>Caudata</taxon>
        <taxon>Salamandroidea</taxon>
        <taxon>Salamandridae</taxon>
        <taxon>Pleurodelinae</taxon>
        <taxon>Pleurodeles</taxon>
    </lineage>
</organism>
<evidence type="ECO:0000313" key="2">
    <source>
        <dbReference type="EMBL" id="KAJ1135416.1"/>
    </source>
</evidence>
<dbReference type="Proteomes" id="UP001066276">
    <property type="component" value="Chromosome 6"/>
</dbReference>
<gene>
    <name evidence="2" type="ORF">NDU88_001856</name>
</gene>